<feature type="transmembrane region" description="Helical" evidence="6">
    <location>
        <begin position="291"/>
        <end position="312"/>
    </location>
</feature>
<dbReference type="Gene3D" id="3.90.550.10">
    <property type="entry name" value="Spore Coat Polysaccharide Biosynthesis Protein SpsA, Chain A"/>
    <property type="match status" value="1"/>
</dbReference>
<keyword evidence="6" id="KW-1133">Transmembrane helix</keyword>
<dbReference type="RefSeq" id="WP_088820173.1">
    <property type="nucleotide sequence ID" value="NZ_CP019964.1"/>
</dbReference>
<dbReference type="SUPFAM" id="SSF53448">
    <property type="entry name" value="Nucleotide-diphospho-sugar transferases"/>
    <property type="match status" value="1"/>
</dbReference>
<protein>
    <submittedName>
        <fullName evidence="7">Glycosyltransferase</fullName>
    </submittedName>
</protein>
<dbReference type="GO" id="GO:0005886">
    <property type="term" value="C:plasma membrane"/>
    <property type="evidence" value="ECO:0007669"/>
    <property type="project" value="UniProtKB-SubCell"/>
</dbReference>
<evidence type="ECO:0000256" key="1">
    <source>
        <dbReference type="ARBA" id="ARBA00004236"/>
    </source>
</evidence>
<reference evidence="7 8" key="1">
    <citation type="journal article" date="2017" name="Nat. Commun.">
        <title>'ARMAN' archaea depend on association with euryarchaeal host in culture and in situ.</title>
        <authorList>
            <person name="Golyshina O."/>
            <person name="Toshchakov S."/>
            <person name="Makarova K."/>
            <person name="Gavrilov S."/>
            <person name="Korzhenkov A."/>
            <person name="La Cono V."/>
            <person name="Arcadi E."/>
            <person name="Nechitaylo T."/>
            <person name="Ferrer M."/>
            <person name="Kublanov I."/>
            <person name="Wolf Y."/>
            <person name="Yakimov M."/>
            <person name="Golyshin P."/>
            <person name="Slesarev A."/>
            <person name="Kozyavkin S."/>
        </authorList>
    </citation>
    <scope>NUCLEOTIDE SEQUENCE [LARGE SCALE GENOMIC DNA]</scope>
    <source>
        <strain evidence="7 8">Mia14</strain>
    </source>
</reference>
<sequence>MLFHIYPIILLLYTVFGIISICYYTINARRSVKYNYRSKSINTTDTYKDVTIVVPVYNENPKTFERCIKSIANQKSNMIVIGDSSYEPYKSITESYGGTFIYKQVREGKRKGLSTAINYVNTKYVLFVDSDTVIPRNTVKSLISKFGPSIGGVGVGVSIRLKNNWISYSAEFFEKMKEVMFRAMAYSGSVMVLDGRCAMYRTDLIKDFLNSEEYRENVIFGIKSNLAEDRHITSHVAKLGYKQIIDYDVYVKTESQKNFKQFWKQMIRWARAGYLYFFKEFSERAYSKRGLFYTFEMMYLYILPIFVLVLGLMRLDFYLVHGLGFVFRDTGMFYSFITANFARMGFGRFIYTLTSILDAFAVFILAVAVYLRLSKNKRKKKTLVLGGVALLMMFFASFYGLFTLWKQRSWLTR</sequence>
<evidence type="ECO:0000313" key="8">
    <source>
        <dbReference type="Proteomes" id="UP000197679"/>
    </source>
</evidence>
<comment type="subcellular location">
    <subcellularLocation>
        <location evidence="1">Cell membrane</location>
    </subcellularLocation>
</comment>
<dbReference type="Pfam" id="PF13641">
    <property type="entry name" value="Glyco_tranf_2_3"/>
    <property type="match status" value="1"/>
</dbReference>
<evidence type="ECO:0000256" key="5">
    <source>
        <dbReference type="ARBA" id="ARBA00023136"/>
    </source>
</evidence>
<keyword evidence="5 6" id="KW-0472">Membrane</keyword>
<dbReference type="GO" id="GO:0050501">
    <property type="term" value="F:hyaluronan synthase activity"/>
    <property type="evidence" value="ECO:0007669"/>
    <property type="project" value="TreeGrafter"/>
</dbReference>
<dbReference type="PANTHER" id="PTHR22913:SF12">
    <property type="entry name" value="MANNURONAN SYNTHASE"/>
    <property type="match status" value="1"/>
</dbReference>
<gene>
    <name evidence="7" type="ORF">Mia14_0594</name>
</gene>
<dbReference type="GeneID" id="33314148"/>
<dbReference type="EMBL" id="CP019964">
    <property type="protein sequence ID" value="ASI13898.1"/>
    <property type="molecule type" value="Genomic_DNA"/>
</dbReference>
<evidence type="ECO:0000256" key="2">
    <source>
        <dbReference type="ARBA" id="ARBA00022475"/>
    </source>
</evidence>
<evidence type="ECO:0000313" key="7">
    <source>
        <dbReference type="EMBL" id="ASI13898.1"/>
    </source>
</evidence>
<dbReference type="KEGG" id="marh:Mia14_0594"/>
<keyword evidence="3" id="KW-0328">Glycosyltransferase</keyword>
<evidence type="ECO:0000256" key="3">
    <source>
        <dbReference type="ARBA" id="ARBA00022676"/>
    </source>
</evidence>
<keyword evidence="8" id="KW-1185">Reference proteome</keyword>
<dbReference type="PANTHER" id="PTHR22913">
    <property type="entry name" value="HYALURONAN SYNTHASE"/>
    <property type="match status" value="1"/>
</dbReference>
<keyword evidence="6" id="KW-0812">Transmembrane</keyword>
<feature type="transmembrane region" description="Helical" evidence="6">
    <location>
        <begin position="383"/>
        <end position="405"/>
    </location>
</feature>
<evidence type="ECO:0000256" key="6">
    <source>
        <dbReference type="SAM" id="Phobius"/>
    </source>
</evidence>
<feature type="transmembrane region" description="Helical" evidence="6">
    <location>
        <begin position="6"/>
        <end position="26"/>
    </location>
</feature>
<keyword evidence="4 7" id="KW-0808">Transferase</keyword>
<dbReference type="Proteomes" id="UP000197679">
    <property type="component" value="Chromosome"/>
</dbReference>
<dbReference type="GO" id="GO:0085029">
    <property type="term" value="P:extracellular matrix assembly"/>
    <property type="evidence" value="ECO:0007669"/>
    <property type="project" value="TreeGrafter"/>
</dbReference>
<keyword evidence="2" id="KW-1003">Cell membrane</keyword>
<name>A0A218NN39_9ARCH</name>
<dbReference type="InterPro" id="IPR029044">
    <property type="entry name" value="Nucleotide-diphossugar_trans"/>
</dbReference>
<dbReference type="OrthoDB" id="46222at2157"/>
<accession>A0A218NN39</accession>
<evidence type="ECO:0000256" key="4">
    <source>
        <dbReference type="ARBA" id="ARBA00022679"/>
    </source>
</evidence>
<proteinExistence type="predicted"/>
<dbReference type="AlphaFoldDB" id="A0A218NN39"/>
<feature type="transmembrane region" description="Helical" evidence="6">
    <location>
        <begin position="349"/>
        <end position="371"/>
    </location>
</feature>
<dbReference type="GO" id="GO:0030213">
    <property type="term" value="P:hyaluronan biosynthetic process"/>
    <property type="evidence" value="ECO:0007669"/>
    <property type="project" value="TreeGrafter"/>
</dbReference>
<organism evidence="7 8">
    <name type="scientific">Candidatus Mancarchaeum acidiphilum</name>
    <dbReference type="NCBI Taxonomy" id="1920749"/>
    <lineage>
        <taxon>Archaea</taxon>
        <taxon>Candidatus Micrarchaeota</taxon>
        <taxon>Candidatus Mancarchaeum</taxon>
    </lineage>
</organism>